<accession>R1CKZ1</accession>
<dbReference type="STRING" id="1304284.L21TH_2638"/>
<keyword evidence="1" id="KW-0812">Transmembrane</keyword>
<organism evidence="2 3">
    <name type="scientific">Caldisalinibacter kiritimatiensis</name>
    <dbReference type="NCBI Taxonomy" id="1304284"/>
    <lineage>
        <taxon>Bacteria</taxon>
        <taxon>Bacillati</taxon>
        <taxon>Bacillota</taxon>
        <taxon>Tissierellia</taxon>
        <taxon>Tissierellales</taxon>
        <taxon>Thermohalobacteraceae</taxon>
        <taxon>Caldisalinibacter</taxon>
    </lineage>
</organism>
<dbReference type="eggNOG" id="COG1040">
    <property type="taxonomic scope" value="Bacteria"/>
</dbReference>
<keyword evidence="1" id="KW-1133">Transmembrane helix</keyword>
<dbReference type="AlphaFoldDB" id="R1CKZ1"/>
<dbReference type="PROSITE" id="PS51257">
    <property type="entry name" value="PROKAR_LIPOPROTEIN"/>
    <property type="match status" value="1"/>
</dbReference>
<dbReference type="EMBL" id="ARZA01000277">
    <property type="protein sequence ID" value="EOC99380.1"/>
    <property type="molecule type" value="Genomic_DNA"/>
</dbReference>
<dbReference type="RefSeq" id="WP_006317382.1">
    <property type="nucleotide sequence ID" value="NZ_ARZA01000277.1"/>
</dbReference>
<gene>
    <name evidence="2" type="ORF">L21TH_2638</name>
</gene>
<keyword evidence="1" id="KW-0472">Membrane</keyword>
<comment type="caution">
    <text evidence="2">The sequence shown here is derived from an EMBL/GenBank/DDBJ whole genome shotgun (WGS) entry which is preliminary data.</text>
</comment>
<reference evidence="2 3" key="1">
    <citation type="journal article" date="2015" name="Geomicrobiol. J.">
        <title>Caldisalinibacter kiritimatiensis gen. nov., sp. nov., a moderately thermohalophilic thiosulfate-reducing bacterium from a hypersaline microbial mat.</title>
        <authorList>
            <person name="Ben Hania W."/>
            <person name="Joseph M."/>
            <person name="Fiebig A."/>
            <person name="Bunk B."/>
            <person name="Klenk H.-P."/>
            <person name="Fardeau M.-L."/>
            <person name="Spring S."/>
        </authorList>
    </citation>
    <scope>NUCLEOTIDE SEQUENCE [LARGE SCALE GENOMIC DNA]</scope>
    <source>
        <strain evidence="2 3">L21-TH-D2</strain>
    </source>
</reference>
<evidence type="ECO:0000313" key="3">
    <source>
        <dbReference type="Proteomes" id="UP000013378"/>
    </source>
</evidence>
<dbReference type="OrthoDB" id="2017440at2"/>
<evidence type="ECO:0000256" key="1">
    <source>
        <dbReference type="SAM" id="Phobius"/>
    </source>
</evidence>
<proteinExistence type="predicted"/>
<sequence>MKRYIKLGFMSVMLLAVVLLVGCGAEISSQISLNEDGSGERIIYAYVDDENISEIDGGIEKLDEVLNAAKPSTLELKKTNVESGVIYEMKYDFNNIEEYNKKTSELIGTEHNATYTWNKSLFGFKSSFNEPDVLYELVKWAIDAVEQSGIVNSSRNDLYELETTTVDIGIDSVSFNSGYGDISYEYEDTYPIKRIDVETHINFDENIKRELRVAFEKSIVEIIGEDEIKKYLNNFYNGFTKEEKDGTVIYKVTLTPQTEDEMASLMSPVTNETDCFLEVNEGENSNVLHKLYNIKENFNFNELIKGTYVSNNIHYTLHLPQGYEIDCHSSNGYIYQNEEVDGERIIATEYYQDEDLDLSLTMEREYYVDNIEVVVDIKDSKLAEKKVSYILSRETAEDVGLDALEDYFKTINEDINIIESGAKVIYEDTIEISGDTKQKEEHLLKYDSLMYYKKSDISNIKKDVYAFYDNSTFNKILGGLRVNNNITYTINIPNKYNILYLEKNGDEINIDTNETEERENQQITFNLGDNNNIEIKLTLMKNSNLPLLIIIGAVFVILIVLLIIFRKHVIELAKKINNKKENEEEPA</sequence>
<evidence type="ECO:0000313" key="2">
    <source>
        <dbReference type="EMBL" id="EOC99380.1"/>
    </source>
</evidence>
<protein>
    <submittedName>
        <fullName evidence="2">Uncharacterized protein</fullName>
    </submittedName>
</protein>
<feature type="transmembrane region" description="Helical" evidence="1">
    <location>
        <begin position="545"/>
        <end position="565"/>
    </location>
</feature>
<dbReference type="Proteomes" id="UP000013378">
    <property type="component" value="Unassembled WGS sequence"/>
</dbReference>
<name>R1CKZ1_9FIRM</name>
<keyword evidence="3" id="KW-1185">Reference proteome</keyword>